<sequence>MTAIHSCCVVLSECAEATGAVLDSRVTAALNLYHQHIQYIHISDRFCGPKQLEETNVTKPPETEKVMLVSFALGPNGGDSEVRPLLLLVFYLLDKLKRLRLSKEALAKCEKRRQKVAEVWLRGAHAARQEQAVLRREEKRKQEKEKILALKEQKRQQRRNAPKMKQLKVKAM</sequence>
<keyword evidence="1" id="KW-0812">Transmembrane</keyword>
<evidence type="ECO:0000256" key="5">
    <source>
        <dbReference type="ARBA" id="ARBA00034746"/>
    </source>
</evidence>
<comment type="subcellular location">
    <subcellularLocation>
        <location evidence="4">Rough endoplasmic reticulum membrane</location>
        <topology evidence="4">Single-pass type I membrane protein</topology>
    </subcellularLocation>
</comment>
<evidence type="ECO:0000256" key="6">
    <source>
        <dbReference type="ARBA" id="ARBA00034875"/>
    </source>
</evidence>
<gene>
    <name evidence="9" type="ORF">LSINAPIS_LOCUS2008</name>
</gene>
<feature type="region of interest" description="Disordered" evidence="8">
    <location>
        <begin position="150"/>
        <end position="172"/>
    </location>
</feature>
<accession>A0A5E4PUY9</accession>
<dbReference type="InterPro" id="IPR012879">
    <property type="entry name" value="CCDC47"/>
</dbReference>
<evidence type="ECO:0000256" key="8">
    <source>
        <dbReference type="SAM" id="MobiDB-lite"/>
    </source>
</evidence>
<keyword evidence="10" id="KW-1185">Reference proteome</keyword>
<evidence type="ECO:0000256" key="1">
    <source>
        <dbReference type="ARBA" id="ARBA00022692"/>
    </source>
</evidence>
<dbReference type="EMBL" id="FZQP02000371">
    <property type="protein sequence ID" value="VVC88702.1"/>
    <property type="molecule type" value="Genomic_DNA"/>
</dbReference>
<comment type="similarity">
    <text evidence="5">Belongs to the CCDC47 family.</text>
</comment>
<dbReference type="GO" id="GO:0005509">
    <property type="term" value="F:calcium ion binding"/>
    <property type="evidence" value="ECO:0007669"/>
    <property type="project" value="InterPro"/>
</dbReference>
<evidence type="ECO:0000256" key="7">
    <source>
        <dbReference type="ARBA" id="ARBA00034902"/>
    </source>
</evidence>
<dbReference type="Pfam" id="PF07946">
    <property type="entry name" value="CCDC47"/>
    <property type="match status" value="1"/>
</dbReference>
<name>A0A5E4PUY9_9NEOP</name>
<keyword evidence="2" id="KW-1133">Transmembrane helix</keyword>
<dbReference type="PANTHER" id="PTHR12883">
    <property type="entry name" value="ADIPOCYTE-SPECIFIC PROTEIN 4-RELATED"/>
    <property type="match status" value="1"/>
</dbReference>
<evidence type="ECO:0000256" key="3">
    <source>
        <dbReference type="ARBA" id="ARBA00023136"/>
    </source>
</evidence>
<dbReference type="GO" id="GO:0030867">
    <property type="term" value="C:rough endoplasmic reticulum membrane"/>
    <property type="evidence" value="ECO:0007669"/>
    <property type="project" value="UniProtKB-SubCell"/>
</dbReference>
<evidence type="ECO:0000313" key="9">
    <source>
        <dbReference type="EMBL" id="VVC88702.1"/>
    </source>
</evidence>
<evidence type="ECO:0000313" key="10">
    <source>
        <dbReference type="Proteomes" id="UP000324832"/>
    </source>
</evidence>
<keyword evidence="3" id="KW-0472">Membrane</keyword>
<evidence type="ECO:0000256" key="2">
    <source>
        <dbReference type="ARBA" id="ARBA00022989"/>
    </source>
</evidence>
<dbReference type="GO" id="GO:0032469">
    <property type="term" value="P:endoplasmic reticulum calcium ion homeostasis"/>
    <property type="evidence" value="ECO:0007669"/>
    <property type="project" value="InterPro"/>
</dbReference>
<proteinExistence type="inferred from homology"/>
<dbReference type="PANTHER" id="PTHR12883:SF0">
    <property type="entry name" value="PAT COMPLEX SUBUNIT CCDC47"/>
    <property type="match status" value="1"/>
</dbReference>
<organism evidence="9 10">
    <name type="scientific">Leptidea sinapis</name>
    <dbReference type="NCBI Taxonomy" id="189913"/>
    <lineage>
        <taxon>Eukaryota</taxon>
        <taxon>Metazoa</taxon>
        <taxon>Ecdysozoa</taxon>
        <taxon>Arthropoda</taxon>
        <taxon>Hexapoda</taxon>
        <taxon>Insecta</taxon>
        <taxon>Pterygota</taxon>
        <taxon>Neoptera</taxon>
        <taxon>Endopterygota</taxon>
        <taxon>Lepidoptera</taxon>
        <taxon>Glossata</taxon>
        <taxon>Ditrysia</taxon>
        <taxon>Papilionoidea</taxon>
        <taxon>Pieridae</taxon>
        <taxon>Dismorphiinae</taxon>
        <taxon>Leptidea</taxon>
    </lineage>
</organism>
<reference evidence="9 10" key="1">
    <citation type="submission" date="2017-07" db="EMBL/GenBank/DDBJ databases">
        <authorList>
            <person name="Talla V."/>
            <person name="Backstrom N."/>
        </authorList>
    </citation>
    <scope>NUCLEOTIDE SEQUENCE [LARGE SCALE GENOMIC DNA]</scope>
</reference>
<dbReference type="Proteomes" id="UP000324832">
    <property type="component" value="Unassembled WGS sequence"/>
</dbReference>
<evidence type="ECO:0000256" key="4">
    <source>
        <dbReference type="ARBA" id="ARBA00034697"/>
    </source>
</evidence>
<dbReference type="AlphaFoldDB" id="A0A5E4PUY9"/>
<feature type="compositionally biased region" description="Basic residues" evidence="8">
    <location>
        <begin position="156"/>
        <end position="172"/>
    </location>
</feature>
<protein>
    <recommendedName>
        <fullName evidence="6">PAT complex subunit CCDC47</fullName>
    </recommendedName>
    <alternativeName>
        <fullName evidence="7">Coiled-coil domain-containing protein 47</fullName>
    </alternativeName>
</protein>